<gene>
    <name evidence="1" type="ORF">KPS_002873</name>
</gene>
<dbReference type="Proteomes" id="UP001180616">
    <property type="component" value="Chromosome"/>
</dbReference>
<name>A0ABY9QZ52_9BACT</name>
<dbReference type="EMBL" id="CP133659">
    <property type="protein sequence ID" value="WMW64808.1"/>
    <property type="molecule type" value="Genomic_DNA"/>
</dbReference>
<evidence type="ECO:0000313" key="1">
    <source>
        <dbReference type="EMBL" id="WMW64808.1"/>
    </source>
</evidence>
<evidence type="ECO:0000313" key="2">
    <source>
        <dbReference type="Proteomes" id="UP001180616"/>
    </source>
</evidence>
<accession>A0ABY9QZ52</accession>
<organism evidence="1 2">
    <name type="scientific">Nitratidesulfovibrio liaohensis</name>
    <dbReference type="NCBI Taxonomy" id="2604158"/>
    <lineage>
        <taxon>Bacteria</taxon>
        <taxon>Pseudomonadati</taxon>
        <taxon>Thermodesulfobacteriota</taxon>
        <taxon>Desulfovibrionia</taxon>
        <taxon>Desulfovibrionales</taxon>
        <taxon>Desulfovibrionaceae</taxon>
        <taxon>Nitratidesulfovibrio</taxon>
    </lineage>
</organism>
<reference evidence="1" key="1">
    <citation type="submission" date="2023-09" db="EMBL/GenBank/DDBJ databases">
        <authorList>
            <consortium name="CW5 consortium"/>
            <person name="Lu C.-W."/>
        </authorList>
    </citation>
    <scope>NUCLEOTIDE SEQUENCE</scope>
    <source>
        <strain evidence="1">KPS</strain>
    </source>
</reference>
<proteinExistence type="predicted"/>
<dbReference type="RefSeq" id="WP_309540875.1">
    <property type="nucleotide sequence ID" value="NZ_CP133659.1"/>
</dbReference>
<protein>
    <submittedName>
        <fullName evidence="1">Uncharacterized protein</fullName>
    </submittedName>
</protein>
<sequence length="170" mass="16993">MNGRSPCPKAAWPTVPASALPGARPFTLALILCLMLAAATLPSVTAAQPAQAIETDQAVAPAATAFRHTPPGPLRGAVGKELVIPVAPGGSAEGTYTVQAVLLSGPGKVLSNVPNGPGAPDGRDAPGVPGVPGVTDAADITVDGHTVRMVPRQPGAYVMEVRGMREGPIS</sequence>
<keyword evidence="2" id="KW-1185">Reference proteome</keyword>